<comment type="caution">
    <text evidence="8">The sequence shown here is derived from an EMBL/GenBank/DDBJ whole genome shotgun (WGS) entry which is preliminary data.</text>
</comment>
<evidence type="ECO:0000256" key="3">
    <source>
        <dbReference type="ARBA" id="ARBA00023002"/>
    </source>
</evidence>
<evidence type="ECO:0000256" key="2">
    <source>
        <dbReference type="ARBA" id="ARBA00022643"/>
    </source>
</evidence>
<evidence type="ECO:0000313" key="8">
    <source>
        <dbReference type="EMBL" id="MDI9860895.1"/>
    </source>
</evidence>
<dbReference type="InterPro" id="IPR029039">
    <property type="entry name" value="Flavoprotein-like_sf"/>
</dbReference>
<comment type="caution">
    <text evidence="6">Lacks conserved residue(s) required for the propagation of feature annotation.</text>
</comment>
<comment type="function">
    <text evidence="6">Also exhibits azoreductase activity. Catalyzes the reductive cleavage of the azo bond in aromatic azo compounds to the corresponding amines.</text>
</comment>
<comment type="function">
    <text evidence="6">Quinone reductase that provides resistance to thiol-specific stress caused by electrophilic quinones.</text>
</comment>
<evidence type="ECO:0000256" key="4">
    <source>
        <dbReference type="ARBA" id="ARBA00023027"/>
    </source>
</evidence>
<evidence type="ECO:0000256" key="6">
    <source>
        <dbReference type="HAMAP-Rule" id="MF_01216"/>
    </source>
</evidence>
<dbReference type="EC" id="1.7.1.17" evidence="6"/>
<keyword evidence="1 6" id="KW-0285">Flavoprotein</keyword>
<keyword evidence="4 6" id="KW-0520">NAD</keyword>
<keyword evidence="9" id="KW-1185">Reference proteome</keyword>
<dbReference type="RefSeq" id="WP_283345466.1">
    <property type="nucleotide sequence ID" value="NZ_JASHIF010000014.1"/>
</dbReference>
<keyword evidence="2 6" id="KW-0288">FMN</keyword>
<dbReference type="EMBL" id="JASHIF010000014">
    <property type="protein sequence ID" value="MDI9860895.1"/>
    <property type="molecule type" value="Genomic_DNA"/>
</dbReference>
<dbReference type="SUPFAM" id="SSF52218">
    <property type="entry name" value="Flavoproteins"/>
    <property type="match status" value="1"/>
</dbReference>
<dbReference type="Pfam" id="PF02525">
    <property type="entry name" value="Flavodoxin_2"/>
    <property type="match status" value="1"/>
</dbReference>
<name>A0ABT6YBH3_9BACT</name>
<dbReference type="EC" id="1.6.5.-" evidence="6"/>
<dbReference type="HAMAP" id="MF_01216">
    <property type="entry name" value="Azoreductase_type1"/>
    <property type="match status" value="1"/>
</dbReference>
<dbReference type="PANTHER" id="PTHR43741:SF4">
    <property type="entry name" value="FMN-DEPENDENT NADH:QUINONE OXIDOREDUCTASE"/>
    <property type="match status" value="1"/>
</dbReference>
<evidence type="ECO:0000256" key="5">
    <source>
        <dbReference type="ARBA" id="ARBA00048542"/>
    </source>
</evidence>
<reference evidence="8 9" key="1">
    <citation type="submission" date="2023-05" db="EMBL/GenBank/DDBJ databases">
        <title>Novel species of genus Flectobacillus isolated from stream in China.</title>
        <authorList>
            <person name="Lu H."/>
        </authorList>
    </citation>
    <scope>NUCLEOTIDE SEQUENCE [LARGE SCALE GENOMIC DNA]</scope>
    <source>
        <strain evidence="8 9">KCTC 42575</strain>
    </source>
</reference>
<sequence>MSKKNVLHIKASINGDASKSNQLSNSIIERLKDTYSDYTVETLDLSETPLPFLTAEMYQAFSTPKDTRSQKQLEVIQPSENAIKQIKEADIVVIAVPLYNFSIPASLKAWLDQIARANETFSYATGTPQGLLTDKKVYLAIASGGIYSEGMMKAYDFTENYLRTVLGFLGLTDVSTFRLEGIFVPNVGENAVTKALETVEEYSF</sequence>
<dbReference type="InterPro" id="IPR023048">
    <property type="entry name" value="NADH:quinone_OxRdtase_FMN_depd"/>
</dbReference>
<dbReference type="InterPro" id="IPR003680">
    <property type="entry name" value="Flavodoxin_fold"/>
</dbReference>
<comment type="catalytic activity">
    <reaction evidence="5">
        <text>N,N-dimethyl-1,4-phenylenediamine + anthranilate + 2 NAD(+) = 2-(4-dimethylaminophenyl)diazenylbenzoate + 2 NADH + 2 H(+)</text>
        <dbReference type="Rhea" id="RHEA:55872"/>
        <dbReference type="ChEBI" id="CHEBI:15378"/>
        <dbReference type="ChEBI" id="CHEBI:15783"/>
        <dbReference type="ChEBI" id="CHEBI:16567"/>
        <dbReference type="ChEBI" id="CHEBI:57540"/>
        <dbReference type="ChEBI" id="CHEBI:57945"/>
        <dbReference type="ChEBI" id="CHEBI:71579"/>
        <dbReference type="EC" id="1.7.1.17"/>
    </reaction>
    <physiologicalReaction direction="right-to-left" evidence="5">
        <dbReference type="Rhea" id="RHEA:55874"/>
    </physiologicalReaction>
</comment>
<feature type="binding site" evidence="6">
    <location>
        <begin position="18"/>
        <end position="20"/>
    </location>
    <ligand>
        <name>FMN</name>
        <dbReference type="ChEBI" id="CHEBI:58210"/>
    </ligand>
</feature>
<keyword evidence="3 6" id="KW-0560">Oxidoreductase</keyword>
<proteinExistence type="inferred from homology"/>
<dbReference type="PANTHER" id="PTHR43741">
    <property type="entry name" value="FMN-DEPENDENT NADH-AZOREDUCTASE 1"/>
    <property type="match status" value="1"/>
</dbReference>
<organism evidence="8 9">
    <name type="scientific">Flectobacillus roseus</name>
    <dbReference type="NCBI Taxonomy" id="502259"/>
    <lineage>
        <taxon>Bacteria</taxon>
        <taxon>Pseudomonadati</taxon>
        <taxon>Bacteroidota</taxon>
        <taxon>Cytophagia</taxon>
        <taxon>Cytophagales</taxon>
        <taxon>Flectobacillaceae</taxon>
        <taxon>Flectobacillus</taxon>
    </lineage>
</organism>
<dbReference type="Gene3D" id="3.40.50.360">
    <property type="match status" value="1"/>
</dbReference>
<dbReference type="InterPro" id="IPR050104">
    <property type="entry name" value="FMN-dep_NADH:Q_OxRdtase_AzoR1"/>
</dbReference>
<feature type="binding site" evidence="6">
    <location>
        <position position="12"/>
    </location>
    <ligand>
        <name>FMN</name>
        <dbReference type="ChEBI" id="CHEBI:58210"/>
    </ligand>
</feature>
<evidence type="ECO:0000259" key="7">
    <source>
        <dbReference type="Pfam" id="PF02525"/>
    </source>
</evidence>
<evidence type="ECO:0000256" key="1">
    <source>
        <dbReference type="ARBA" id="ARBA00022630"/>
    </source>
</evidence>
<dbReference type="Proteomes" id="UP001236507">
    <property type="component" value="Unassembled WGS sequence"/>
</dbReference>
<comment type="similarity">
    <text evidence="6">Belongs to the azoreductase type 1 family.</text>
</comment>
<feature type="domain" description="Flavodoxin-like fold" evidence="7">
    <location>
        <begin position="4"/>
        <end position="201"/>
    </location>
</feature>
<comment type="catalytic activity">
    <reaction evidence="6">
        <text>2 a quinone + NADH + H(+) = 2 a 1,4-benzosemiquinone + NAD(+)</text>
        <dbReference type="Rhea" id="RHEA:65952"/>
        <dbReference type="ChEBI" id="CHEBI:15378"/>
        <dbReference type="ChEBI" id="CHEBI:57540"/>
        <dbReference type="ChEBI" id="CHEBI:57945"/>
        <dbReference type="ChEBI" id="CHEBI:132124"/>
        <dbReference type="ChEBI" id="CHEBI:134225"/>
    </reaction>
</comment>
<comment type="cofactor">
    <cofactor evidence="6">
        <name>FMN</name>
        <dbReference type="ChEBI" id="CHEBI:58210"/>
    </cofactor>
    <text evidence="6">Binds 1 FMN per subunit.</text>
</comment>
<gene>
    <name evidence="6" type="primary">azoR</name>
    <name evidence="8" type="ORF">QM524_16885</name>
</gene>
<protein>
    <recommendedName>
        <fullName evidence="6">FMN dependent NADH:quinone oxidoreductase</fullName>
        <ecNumber evidence="6">1.6.5.-</ecNumber>
    </recommendedName>
    <alternativeName>
        <fullName evidence="6">Azo-dye reductase</fullName>
    </alternativeName>
    <alternativeName>
        <fullName evidence="6">FMN-dependent NADH-azo compound oxidoreductase</fullName>
    </alternativeName>
    <alternativeName>
        <fullName evidence="6">FMN-dependent NADH-azoreductase</fullName>
        <ecNumber evidence="6">1.7.1.17</ecNumber>
    </alternativeName>
</protein>
<comment type="subunit">
    <text evidence="6">Homodimer.</text>
</comment>
<evidence type="ECO:0000313" key="9">
    <source>
        <dbReference type="Proteomes" id="UP001236507"/>
    </source>
</evidence>
<accession>A0ABT6YBH3</accession>